<accession>A0AAU7DSY6</accession>
<keyword evidence="3 7" id="KW-0812">Transmembrane</keyword>
<dbReference type="Pfam" id="PF04024">
    <property type="entry name" value="PspC"/>
    <property type="match status" value="1"/>
</dbReference>
<dbReference type="AlphaFoldDB" id="A0AAU7DSY6"/>
<feature type="transmembrane region" description="Helical" evidence="7">
    <location>
        <begin position="142"/>
        <end position="170"/>
    </location>
</feature>
<dbReference type="PANTHER" id="PTHR33885:SF3">
    <property type="entry name" value="PHAGE SHOCK PROTEIN C"/>
    <property type="match status" value="1"/>
</dbReference>
<evidence type="ECO:0000256" key="1">
    <source>
        <dbReference type="ARBA" id="ARBA00004162"/>
    </source>
</evidence>
<sequence length="519" mass="53585">MNESSNGMPPTGSVPPTGNGQPGNQYNWTPPTPNRGTPAGQKFFNSLRNSGFYRSEDRWIGGVSGGLAQKYGVDPLLVRAAFVILTLLSGVGLIIYAAAWALLPEQRDGRIHAEGLMRGNFDGAHAGIFIALIIGFSRIDQFFWVSGWIATPFKVLFWLALVGAVLYAAFQFQGGKKNTGGTSNSGAPATPSTDWTPSADQATPFSDASASTFPAASSSPQGFTGQASGTPGLVIEQPDPMQPRTEFSESPWNSGGPNPTAGAASSVDGPPHMGADQSNSAYAWTPPKPARPQVKSPGATQFAIVFGLFLLTTAVLLLLNNAGVITLNYSILPLLAGLAMALGGLTVIINGFRGHSSGSGGFFGIIGLIAALGTSVLLGLGFTSYSHSQMFSDSDLTPRNVEEISGGYSFGAGEVNLDLTKLDISDVPKADLPIVIPISAGVGEVNIIIPSNLAVTADQTVGVGSATTNSGRGSTSIGGVGAVSNTHFANDQAAETDSSDIFLDISLGLGEITITEQDN</sequence>
<feature type="transmembrane region" description="Helical" evidence="7">
    <location>
        <begin position="115"/>
        <end position="136"/>
    </location>
</feature>
<evidence type="ECO:0000256" key="4">
    <source>
        <dbReference type="ARBA" id="ARBA00022989"/>
    </source>
</evidence>
<dbReference type="EMBL" id="CP146203">
    <property type="protein sequence ID" value="XBH20576.1"/>
    <property type="molecule type" value="Genomic_DNA"/>
</dbReference>
<evidence type="ECO:0000256" key="2">
    <source>
        <dbReference type="ARBA" id="ARBA00022475"/>
    </source>
</evidence>
<keyword evidence="2" id="KW-1003">Cell membrane</keyword>
<feature type="region of interest" description="Disordered" evidence="6">
    <location>
        <begin position="178"/>
        <end position="294"/>
    </location>
</feature>
<comment type="subcellular location">
    <subcellularLocation>
        <location evidence="1">Cell membrane</location>
        <topology evidence="1">Single-pass membrane protein</topology>
    </subcellularLocation>
</comment>
<name>A0AAU7DSY6_9MICO</name>
<feature type="region of interest" description="Disordered" evidence="6">
    <location>
        <begin position="1"/>
        <end position="41"/>
    </location>
</feature>
<evidence type="ECO:0000256" key="3">
    <source>
        <dbReference type="ARBA" id="ARBA00022692"/>
    </source>
</evidence>
<dbReference type="PANTHER" id="PTHR33885">
    <property type="entry name" value="PHAGE SHOCK PROTEIN C"/>
    <property type="match status" value="1"/>
</dbReference>
<feature type="compositionally biased region" description="Polar residues" evidence="6">
    <location>
        <begin position="1"/>
        <end position="29"/>
    </location>
</feature>
<feature type="transmembrane region" description="Helical" evidence="7">
    <location>
        <begin position="361"/>
        <end position="382"/>
    </location>
</feature>
<dbReference type="InterPro" id="IPR052027">
    <property type="entry name" value="PspC"/>
</dbReference>
<organism evidence="9">
    <name type="scientific">Jonesiaceae bacterium BS-20</name>
    <dbReference type="NCBI Taxonomy" id="3120821"/>
    <lineage>
        <taxon>Bacteria</taxon>
        <taxon>Bacillati</taxon>
        <taxon>Actinomycetota</taxon>
        <taxon>Actinomycetes</taxon>
        <taxon>Micrococcales</taxon>
        <taxon>Jonesiaceae</taxon>
    </lineage>
</organism>
<evidence type="ECO:0000256" key="7">
    <source>
        <dbReference type="SAM" id="Phobius"/>
    </source>
</evidence>
<evidence type="ECO:0000259" key="8">
    <source>
        <dbReference type="Pfam" id="PF04024"/>
    </source>
</evidence>
<keyword evidence="4 7" id="KW-1133">Transmembrane helix</keyword>
<feature type="transmembrane region" description="Helical" evidence="7">
    <location>
        <begin position="80"/>
        <end position="103"/>
    </location>
</feature>
<evidence type="ECO:0000256" key="6">
    <source>
        <dbReference type="SAM" id="MobiDB-lite"/>
    </source>
</evidence>
<proteinExistence type="predicted"/>
<feature type="transmembrane region" description="Helical" evidence="7">
    <location>
        <begin position="331"/>
        <end position="349"/>
    </location>
</feature>
<dbReference type="GO" id="GO:0005886">
    <property type="term" value="C:plasma membrane"/>
    <property type="evidence" value="ECO:0007669"/>
    <property type="project" value="UniProtKB-SubCell"/>
</dbReference>
<dbReference type="InterPro" id="IPR007168">
    <property type="entry name" value="Phageshock_PspC_N"/>
</dbReference>
<evidence type="ECO:0000256" key="5">
    <source>
        <dbReference type="ARBA" id="ARBA00023136"/>
    </source>
</evidence>
<keyword evidence="5 7" id="KW-0472">Membrane</keyword>
<feature type="domain" description="Phage shock protein PspC N-terminal" evidence="8">
    <location>
        <begin position="51"/>
        <end position="105"/>
    </location>
</feature>
<protein>
    <submittedName>
        <fullName evidence="9">PspC domain-containing protein</fullName>
    </submittedName>
</protein>
<evidence type="ECO:0000313" key="9">
    <source>
        <dbReference type="EMBL" id="XBH20576.1"/>
    </source>
</evidence>
<feature type="compositionally biased region" description="Low complexity" evidence="6">
    <location>
        <begin position="204"/>
        <end position="220"/>
    </location>
</feature>
<gene>
    <name evidence="9" type="ORF">V5R04_10055</name>
</gene>
<reference evidence="9" key="1">
    <citation type="submission" date="2024-02" db="EMBL/GenBank/DDBJ databases">
        <title>Tomenella chthoni gen. nov. sp. nov., a member of the family Jonesiaceae isolated from bat guano.</title>
        <authorList>
            <person name="Miller S.L."/>
            <person name="King J."/>
            <person name="Sankaranarayanan K."/>
            <person name="Lawson P.A."/>
        </authorList>
    </citation>
    <scope>NUCLEOTIDE SEQUENCE</scope>
    <source>
        <strain evidence="9">BS-20</strain>
    </source>
</reference>
<feature type="transmembrane region" description="Helical" evidence="7">
    <location>
        <begin position="298"/>
        <end position="319"/>
    </location>
</feature>
<feature type="compositionally biased region" description="Polar residues" evidence="6">
    <location>
        <begin position="179"/>
        <end position="203"/>
    </location>
</feature>
<feature type="compositionally biased region" description="Polar residues" evidence="6">
    <location>
        <begin position="248"/>
        <end position="257"/>
    </location>
</feature>